<dbReference type="EMBL" id="BSDO01000003">
    <property type="protein sequence ID" value="GLI22722.1"/>
    <property type="molecule type" value="Genomic_DNA"/>
</dbReference>
<comment type="caution">
    <text evidence="2">The sequence shown here is derived from an EMBL/GenBank/DDBJ whole genome shotgun (WGS) entry which is preliminary data.</text>
</comment>
<sequence>MPFTERTSQPKRHGPCEPETRAKPVMLASGVLGSTFPAETAARLMIGPAAIAVSVLFSGQKRPEGSRPEV</sequence>
<organism evidence="2 3">
    <name type="scientific">Xanthobacter flavus</name>
    <dbReference type="NCBI Taxonomy" id="281"/>
    <lineage>
        <taxon>Bacteria</taxon>
        <taxon>Pseudomonadati</taxon>
        <taxon>Pseudomonadota</taxon>
        <taxon>Alphaproteobacteria</taxon>
        <taxon>Hyphomicrobiales</taxon>
        <taxon>Xanthobacteraceae</taxon>
        <taxon>Xanthobacter</taxon>
    </lineage>
</organism>
<evidence type="ECO:0000313" key="2">
    <source>
        <dbReference type="EMBL" id="GLI22722.1"/>
    </source>
</evidence>
<evidence type="ECO:0000256" key="1">
    <source>
        <dbReference type="SAM" id="MobiDB-lite"/>
    </source>
</evidence>
<evidence type="ECO:0000313" key="3">
    <source>
        <dbReference type="Proteomes" id="UP001144397"/>
    </source>
</evidence>
<proteinExistence type="predicted"/>
<gene>
    <name evidence="2" type="ORF">XFLAVUS301_23960</name>
</gene>
<protein>
    <submittedName>
        <fullName evidence="2">Uncharacterized protein</fullName>
    </submittedName>
</protein>
<reference evidence="2" key="1">
    <citation type="submission" date="2022-12" db="EMBL/GenBank/DDBJ databases">
        <title>Reference genome sequencing for broad-spectrum identification of bacterial and archaeal isolates by mass spectrometry.</title>
        <authorList>
            <person name="Sekiguchi Y."/>
            <person name="Tourlousse D.M."/>
        </authorList>
    </citation>
    <scope>NUCLEOTIDE SEQUENCE</scope>
    <source>
        <strain evidence="2">301</strain>
    </source>
</reference>
<dbReference type="AlphaFoldDB" id="A0A9W6CMU1"/>
<name>A0A9W6CMU1_XANFL</name>
<feature type="region of interest" description="Disordered" evidence="1">
    <location>
        <begin position="1"/>
        <end position="22"/>
    </location>
</feature>
<accession>A0A9W6CMU1</accession>
<dbReference type="Proteomes" id="UP001144397">
    <property type="component" value="Unassembled WGS sequence"/>
</dbReference>